<protein>
    <submittedName>
        <fullName evidence="1">Uncharacterized protein</fullName>
    </submittedName>
</protein>
<keyword evidence="2" id="KW-1185">Reference proteome</keyword>
<evidence type="ECO:0000313" key="1">
    <source>
        <dbReference type="EMBL" id="KAJ1159507.1"/>
    </source>
</evidence>
<organism evidence="1 2">
    <name type="scientific">Pleurodeles waltl</name>
    <name type="common">Iberian ribbed newt</name>
    <dbReference type="NCBI Taxonomy" id="8319"/>
    <lineage>
        <taxon>Eukaryota</taxon>
        <taxon>Metazoa</taxon>
        <taxon>Chordata</taxon>
        <taxon>Craniata</taxon>
        <taxon>Vertebrata</taxon>
        <taxon>Euteleostomi</taxon>
        <taxon>Amphibia</taxon>
        <taxon>Batrachia</taxon>
        <taxon>Caudata</taxon>
        <taxon>Salamandroidea</taxon>
        <taxon>Salamandridae</taxon>
        <taxon>Pleurodelinae</taxon>
        <taxon>Pleurodeles</taxon>
    </lineage>
</organism>
<proteinExistence type="predicted"/>
<gene>
    <name evidence="1" type="ORF">NDU88_000014</name>
</gene>
<dbReference type="AlphaFoldDB" id="A0AAV7S4F4"/>
<dbReference type="EMBL" id="JANPWB010000008">
    <property type="protein sequence ID" value="KAJ1159507.1"/>
    <property type="molecule type" value="Genomic_DNA"/>
</dbReference>
<name>A0AAV7S4F4_PLEWA</name>
<evidence type="ECO:0000313" key="2">
    <source>
        <dbReference type="Proteomes" id="UP001066276"/>
    </source>
</evidence>
<comment type="caution">
    <text evidence="1">The sequence shown here is derived from an EMBL/GenBank/DDBJ whole genome shotgun (WGS) entry which is preliminary data.</text>
</comment>
<dbReference type="Proteomes" id="UP001066276">
    <property type="component" value="Chromosome 4_2"/>
</dbReference>
<sequence>MSSAIRGVRSGPPVTGDREELDLLRGELLSLRVTLAAPGAVIAAYNVLTEGLRGLFLLLRVPLPPLRPDAVTLFTRASSNFTTSQSSLLQRWAPLGRQAQKSLRPTPSVSPAPLPSLRPDAVAVFTRADE</sequence>
<accession>A0AAV7S4F4</accession>
<reference evidence="1" key="1">
    <citation type="journal article" date="2022" name="bioRxiv">
        <title>Sequencing and chromosome-scale assembly of the giantPleurodeles waltlgenome.</title>
        <authorList>
            <person name="Brown T."/>
            <person name="Elewa A."/>
            <person name="Iarovenko S."/>
            <person name="Subramanian E."/>
            <person name="Araus A.J."/>
            <person name="Petzold A."/>
            <person name="Susuki M."/>
            <person name="Suzuki K.-i.T."/>
            <person name="Hayashi T."/>
            <person name="Toyoda A."/>
            <person name="Oliveira C."/>
            <person name="Osipova E."/>
            <person name="Leigh N.D."/>
            <person name="Simon A."/>
            <person name="Yun M.H."/>
        </authorList>
    </citation>
    <scope>NUCLEOTIDE SEQUENCE</scope>
    <source>
        <strain evidence="1">20211129_DDA</strain>
        <tissue evidence="1">Liver</tissue>
    </source>
</reference>